<dbReference type="InterPro" id="IPR055302">
    <property type="entry name" value="F-box_dom-containing"/>
</dbReference>
<dbReference type="InterPro" id="IPR055411">
    <property type="entry name" value="LRR_FXL15/At3g58940/PEG3-like"/>
</dbReference>
<dbReference type="InterPro" id="IPR006566">
    <property type="entry name" value="FBD"/>
</dbReference>
<reference evidence="3 4" key="1">
    <citation type="journal article" date="2019" name="Sci. Rep.">
        <title>A high-quality genome of Eragrostis curvula grass provides insights into Poaceae evolution and supports new strategies to enhance forage quality.</title>
        <authorList>
            <person name="Carballo J."/>
            <person name="Santos B.A.C.M."/>
            <person name="Zappacosta D."/>
            <person name="Garbus I."/>
            <person name="Selva J.P."/>
            <person name="Gallo C.A."/>
            <person name="Diaz A."/>
            <person name="Albertini E."/>
            <person name="Caccamo M."/>
            <person name="Echenique V."/>
        </authorList>
    </citation>
    <scope>NUCLEOTIDE SEQUENCE [LARGE SCALE GENOMIC DNA]</scope>
    <source>
        <strain evidence="4">cv. Victoria</strain>
        <tissue evidence="3">Leaf</tissue>
    </source>
</reference>
<feature type="domain" description="F-box" evidence="2">
    <location>
        <begin position="106"/>
        <end position="155"/>
    </location>
</feature>
<dbReference type="OrthoDB" id="1534647at2759"/>
<evidence type="ECO:0000313" key="3">
    <source>
        <dbReference type="EMBL" id="TVT98431.1"/>
    </source>
</evidence>
<evidence type="ECO:0000259" key="2">
    <source>
        <dbReference type="PROSITE" id="PS50181"/>
    </source>
</evidence>
<dbReference type="InterPro" id="IPR036047">
    <property type="entry name" value="F-box-like_dom_sf"/>
</dbReference>
<gene>
    <name evidence="3" type="ORF">EJB05_56259</name>
</gene>
<name>A0A5J9SGQ2_9POAL</name>
<keyword evidence="4" id="KW-1185">Reference proteome</keyword>
<dbReference type="Pfam" id="PF08387">
    <property type="entry name" value="FBD"/>
    <property type="match status" value="2"/>
</dbReference>
<dbReference type="PROSITE" id="PS50181">
    <property type="entry name" value="FBOX"/>
    <property type="match status" value="1"/>
</dbReference>
<dbReference type="SUPFAM" id="SSF81383">
    <property type="entry name" value="F-box domain"/>
    <property type="match status" value="1"/>
</dbReference>
<dbReference type="CDD" id="cd22160">
    <property type="entry name" value="F-box_AtFBL13-like"/>
    <property type="match status" value="1"/>
</dbReference>
<feature type="non-terminal residue" evidence="3">
    <location>
        <position position="1"/>
    </location>
</feature>
<feature type="compositionally biased region" description="Basic residues" evidence="1">
    <location>
        <begin position="57"/>
        <end position="66"/>
    </location>
</feature>
<evidence type="ECO:0000256" key="1">
    <source>
        <dbReference type="SAM" id="MobiDB-lite"/>
    </source>
</evidence>
<evidence type="ECO:0000313" key="4">
    <source>
        <dbReference type="Proteomes" id="UP000324897"/>
    </source>
</evidence>
<dbReference type="SMART" id="SM00579">
    <property type="entry name" value="FBD"/>
    <property type="match status" value="2"/>
</dbReference>
<dbReference type="Gene3D" id="3.80.10.10">
    <property type="entry name" value="Ribonuclease Inhibitor"/>
    <property type="match status" value="1"/>
</dbReference>
<dbReference type="Gramene" id="TVT98431">
    <property type="protein sequence ID" value="TVT98431"/>
    <property type="gene ID" value="EJB05_56259"/>
</dbReference>
<dbReference type="SUPFAM" id="SSF52047">
    <property type="entry name" value="RNI-like"/>
    <property type="match status" value="1"/>
</dbReference>
<comment type="caution">
    <text evidence="3">The sequence shown here is derived from an EMBL/GenBank/DDBJ whole genome shotgun (WGS) entry which is preliminary data.</text>
</comment>
<dbReference type="EMBL" id="RWGY01000859">
    <property type="protein sequence ID" value="TVT98431.1"/>
    <property type="molecule type" value="Genomic_DNA"/>
</dbReference>
<dbReference type="PANTHER" id="PTHR32141:SF179">
    <property type="entry name" value="F-BOX DOMAIN-CONTAINING PROTEIN"/>
    <property type="match status" value="1"/>
</dbReference>
<sequence length="724" mass="81242">MLAHAGPLVLCPFVFPDPDPLAASTPTAFPLPAPSIAPFRALETQPPVMEKEAAAHQAKKGRRKENRRQEPEVILTLWPHELQPTSVSEESQGHEPPPASEEGDGVDRISGLPDAVLGEIISLLPTKDGARTQSLASRWRHLWRTAPLNLDYRGLPVLDDDDIISQILEAHSGPARRLSLLVHDLLYRREIFDNWLGSAALDNLQELELVYGGLIYLDPPLVSLPATVFRFSDTLRVVTVTECRILDDTIEMLQFPQLRELGLERVMISSGSLHSMIAGCPVLQCLLLRGTHGFNSLLISSPTLISIGVSVSSMELVIEDAPMLEKLLLLAPYADLHVSVISAPRLETLGCLYDRDYNFKLVFGTTIIEELRMVSFTKVVSSVKTLDINMHILSLNLIVDLMRCFPCLEKLYIQTSGEPRDNNSWHRGHCDLPGCLDIHLKTIVLKNYRGTKSEATFATFFIQNAKMLELMTFAGTDYNKKFIAQQKKLLKLNKRASSGARLILLDSYITLEVISAPKLETLGSLSDRGCDPKFEFGTLVIQNFREVSFTTAVCSVKMLAISTFDLNVHMVINLLICFPCVEKLYIESAVSKDRNFWRRKHRDLIKCLDMRLKTIVLKNYRGTKSQLSFASFFVLNAKLLELMVFEGEVYKDDQISIAEQHRLLQVEKRASIGARFSFTAGRRCRHNILPHIKHVSDLSITNPFECATPCCTLSPEITDNRPLT</sequence>
<organism evidence="3 4">
    <name type="scientific">Eragrostis curvula</name>
    <name type="common">weeping love grass</name>
    <dbReference type="NCBI Taxonomy" id="38414"/>
    <lineage>
        <taxon>Eukaryota</taxon>
        <taxon>Viridiplantae</taxon>
        <taxon>Streptophyta</taxon>
        <taxon>Embryophyta</taxon>
        <taxon>Tracheophyta</taxon>
        <taxon>Spermatophyta</taxon>
        <taxon>Magnoliopsida</taxon>
        <taxon>Liliopsida</taxon>
        <taxon>Poales</taxon>
        <taxon>Poaceae</taxon>
        <taxon>PACMAD clade</taxon>
        <taxon>Chloridoideae</taxon>
        <taxon>Eragrostideae</taxon>
        <taxon>Eragrostidinae</taxon>
        <taxon>Eragrostis</taxon>
    </lineage>
</organism>
<feature type="region of interest" description="Disordered" evidence="1">
    <location>
        <begin position="48"/>
        <end position="107"/>
    </location>
</feature>
<dbReference type="AlphaFoldDB" id="A0A5J9SGQ2"/>
<proteinExistence type="predicted"/>
<dbReference type="InterPro" id="IPR032675">
    <property type="entry name" value="LRR_dom_sf"/>
</dbReference>
<accession>A0A5J9SGQ2</accession>
<dbReference type="Proteomes" id="UP000324897">
    <property type="component" value="Unassembled WGS sequence"/>
</dbReference>
<dbReference type="InterPro" id="IPR053781">
    <property type="entry name" value="F-box_AtFBL13-like"/>
</dbReference>
<protein>
    <recommendedName>
        <fullName evidence="2">F-box domain-containing protein</fullName>
    </recommendedName>
</protein>
<dbReference type="InterPro" id="IPR001810">
    <property type="entry name" value="F-box_dom"/>
</dbReference>
<dbReference type="Pfam" id="PF24758">
    <property type="entry name" value="LRR_At5g56370"/>
    <property type="match status" value="2"/>
</dbReference>
<dbReference type="PANTHER" id="PTHR32141">
    <property type="match status" value="1"/>
</dbReference>